<sequence>MTAAMAEKYVSAYTAIYGPRGAARWVEEAIGQLLKHPSFVTKIGAGEVNQEFEASRYIGLTPLSQAQLEDAIRRYRRVDLLVEGLPSMILRAAIRLRLEAERTTPSQVVVAPQAEISPGKLRRRKQ</sequence>
<name>A0A7X5MVQ0_XANPE</name>
<comment type="caution">
    <text evidence="1">The sequence shown here is derived from an EMBL/GenBank/DDBJ whole genome shotgun (WGS) entry which is preliminary data.</text>
</comment>
<organism evidence="1 2">
    <name type="scientific">Xanthomonas perforans</name>
    <dbReference type="NCBI Taxonomy" id="442694"/>
    <lineage>
        <taxon>Bacteria</taxon>
        <taxon>Pseudomonadati</taxon>
        <taxon>Pseudomonadota</taxon>
        <taxon>Gammaproteobacteria</taxon>
        <taxon>Lysobacterales</taxon>
        <taxon>Lysobacteraceae</taxon>
        <taxon>Xanthomonas</taxon>
    </lineage>
</organism>
<dbReference type="Proteomes" id="UP000471082">
    <property type="component" value="Unassembled WGS sequence"/>
</dbReference>
<proteinExistence type="predicted"/>
<dbReference type="RefSeq" id="WP_128695160.1">
    <property type="nucleotide sequence ID" value="NZ_PUUM01000074.1"/>
</dbReference>
<protein>
    <submittedName>
        <fullName evidence="1">Uncharacterized protein</fullName>
    </submittedName>
</protein>
<dbReference type="AlphaFoldDB" id="A0A7X5MVQ0"/>
<reference evidence="1 2" key="1">
    <citation type="submission" date="2019-11" db="EMBL/GenBank/DDBJ databases">
        <title>Genome-resolved metagenomics to study the prevalence of co-infection and intraspecific heterogeneity among plant pathogen metapopulations.</title>
        <authorList>
            <person name="Newberry E."/>
            <person name="Bhandari R."/>
            <person name="Kemble J."/>
            <person name="Sikora E."/>
            <person name="Potnis N."/>
        </authorList>
    </citation>
    <scope>NUCLEOTIDE SEQUENCE [LARGE SCALE GENOMIC DNA]</scope>
    <source>
        <strain evidence="1">Xp_Tom_Tuscaloosa_18b</strain>
    </source>
</reference>
<gene>
    <name evidence="1" type="ORF">G3W61_10035</name>
</gene>
<evidence type="ECO:0000313" key="1">
    <source>
        <dbReference type="EMBL" id="NEL76588.1"/>
    </source>
</evidence>
<accession>A0A7X5MVQ0</accession>
<evidence type="ECO:0000313" key="2">
    <source>
        <dbReference type="Proteomes" id="UP000471082"/>
    </source>
</evidence>
<dbReference type="EMBL" id="JAAGYU010000036">
    <property type="protein sequence ID" value="NEL76588.1"/>
    <property type="molecule type" value="Genomic_DNA"/>
</dbReference>